<name>U5EFN3_9DIPT</name>
<proteinExistence type="evidence at transcript level"/>
<organism evidence="4">
    <name type="scientific">Corethrella appendiculata</name>
    <dbReference type="NCBI Taxonomy" id="1370023"/>
    <lineage>
        <taxon>Eukaryota</taxon>
        <taxon>Metazoa</taxon>
        <taxon>Ecdysozoa</taxon>
        <taxon>Arthropoda</taxon>
        <taxon>Hexapoda</taxon>
        <taxon>Insecta</taxon>
        <taxon>Pterygota</taxon>
        <taxon>Neoptera</taxon>
        <taxon>Endopterygota</taxon>
        <taxon>Diptera</taxon>
        <taxon>Nematocera</taxon>
        <taxon>Culicoidea</taxon>
        <taxon>Chaoboridae</taxon>
        <taxon>Corethrella</taxon>
    </lineage>
</organism>
<evidence type="ECO:0000256" key="2">
    <source>
        <dbReference type="SAM" id="Phobius"/>
    </source>
</evidence>
<feature type="compositionally biased region" description="Low complexity" evidence="1">
    <location>
        <begin position="842"/>
        <end position="859"/>
    </location>
</feature>
<keyword evidence="2" id="KW-1133">Transmembrane helix</keyword>
<evidence type="ECO:0000256" key="3">
    <source>
        <dbReference type="SAM" id="SignalP"/>
    </source>
</evidence>
<accession>U5EFN3</accession>
<protein>
    <submittedName>
        <fullName evidence="4">Putative conserved plasma membrane protein</fullName>
    </submittedName>
</protein>
<keyword evidence="2" id="KW-0812">Transmembrane</keyword>
<dbReference type="EMBL" id="GANO01003769">
    <property type="protein sequence ID" value="JAB56102.1"/>
    <property type="molecule type" value="mRNA"/>
</dbReference>
<keyword evidence="2" id="KW-0472">Membrane</keyword>
<feature type="chain" id="PRO_5004659303" evidence="3">
    <location>
        <begin position="19"/>
        <end position="873"/>
    </location>
</feature>
<feature type="transmembrane region" description="Helical" evidence="2">
    <location>
        <begin position="536"/>
        <end position="557"/>
    </location>
</feature>
<feature type="region of interest" description="Disordered" evidence="1">
    <location>
        <begin position="806"/>
        <end position="873"/>
    </location>
</feature>
<evidence type="ECO:0000256" key="1">
    <source>
        <dbReference type="SAM" id="MobiDB-lite"/>
    </source>
</evidence>
<evidence type="ECO:0000313" key="4">
    <source>
        <dbReference type="EMBL" id="JAB56102.1"/>
    </source>
</evidence>
<feature type="signal peptide" evidence="3">
    <location>
        <begin position="1"/>
        <end position="18"/>
    </location>
</feature>
<dbReference type="AlphaFoldDB" id="U5EFN3"/>
<feature type="compositionally biased region" description="Basic and acidic residues" evidence="1">
    <location>
        <begin position="806"/>
        <end position="818"/>
    </location>
</feature>
<sequence>MKFENIVLLVVLIYLVNSIKTQQHQHDAILSSNIKKFSQHQQHNDRRILLSTNSSRIIKDDDDKRILKNSLDDNYYKTRHEISRRSNRNSQQHSTTNICFDECECNNGEHIAVECNFFKNKEYILNGKLTIPQTASSLTIKLEKQTSLIIDKGIFNGNQINRLTIQCYTTFGNEQIEIRRNALEGNSAPLPEIEIFNCRTVIIREKAFHGEIKFNVTNCQEVNIYPSAFENCNLLANFNHINDLRMQEKVFKDSVSATVNIININNSRIEFIRNLGASMKMFKVENSLIDWITSNAFNMIAIQVLKFEKCRINMIESDAMPEKLYCNYFEMSECEIGTISTNFINGNGFDNFYFRNNRIEIFEKNAMKFTAINLKFNLNRIVNAKENWLHITNWNSIEIENNKFGNFSKLTVDKAANPLKCIFKNITIRNPDVNSLNFGNDFCRIREISLHQQCECGHKWLARITKTKLDNEIYCNINDTLKRCLQTDVIRANVFNEKVCHNNSKIFDCLNMNVEKKQASFISENEIQATENKFNLIYIIAISCAGLIFISIFVLVIRKICLKSSSEHTNIPNDVTSISPYATTTSAKLYNNKTFSKEDKLIIKQTMEKLKEKQTKENYDQVFNNTRKLLDFNLTETEKVLSIGEIVRVLGECENCGDDFVAFTDILYRHLAPGGNAENNIANPEDEYAEPSILLQQTQKPQPNTNIPDPELQLDHIYAELNCAQQQQPLLVSDYSTPMDKSEGVNLYSEPIQISHNTEAARSLITPYAIANTTTISPTTKQMPSTSKNLPDILPSSSAATAALERIKKSPKSQRDIPEYTMPIKSRNLPHRHQIEQDNHSDTSSSSSSNNNSEHSGGSDVTMKIDDVEYADA</sequence>
<keyword evidence="3" id="KW-0732">Signal</keyword>
<reference evidence="4" key="1">
    <citation type="journal article" date="2014" name="Insect Biochem. Mol. Biol.">
        <title>An insight into the sialome of the frog biting fly, Corethrella appendiculata.</title>
        <authorList>
            <person name="Ribeiro J.M.C."/>
            <person name="Chagas A.C."/>
            <person name="Pham V.M."/>
            <person name="Lounibos L.P."/>
            <person name="Calvo E."/>
        </authorList>
    </citation>
    <scope>NUCLEOTIDE SEQUENCE</scope>
    <source>
        <tissue evidence="4">Salivary glands</tissue>
    </source>
</reference>